<gene>
    <name evidence="8" type="ORF">K504DRAFT_440677</name>
</gene>
<name>A0A6G1JWC9_9PLEO</name>
<dbReference type="Gene3D" id="3.50.50.60">
    <property type="entry name" value="FAD/NAD(P)-binding domain"/>
    <property type="match status" value="1"/>
</dbReference>
<dbReference type="AlphaFoldDB" id="A0A6G1JWC9"/>
<dbReference type="SUPFAM" id="SSF51905">
    <property type="entry name" value="FAD/NAD(P)-binding domain"/>
    <property type="match status" value="1"/>
</dbReference>
<sequence length="492" mass="54224">MSFNETSYPSRSLEFLHISNDEEEEEEEKEEEEKDQARLTPIPKPPPYTTPLQAKVRLDMIIAGAGLGGLTTAIALRRRGHTVTVFERAPDLGEVGAGIQIPPNSTRILLALGLGPYISPHTTSPSAIRLRRWEDGSVIGLTRLVPDFEHKYHAPYYVVHRANLQLALYRLALDLGVVVRLGRGVRTGGYDGDRARVVLEDGECVEGDLVVAADGIKSDARKLVLGGVDQPPREAGFAAYRAMVDTDKLKDDPDVSWLLDNPGQNLWIGDMRHVMAYSIAGGKSFNMVLSHPSSTDPSTWRQETAVQEMKEHFKDWDPRLVKIINQITTTSKWPLLSGVPLPTWLSRSRTLLIIGDAAHPMVPYMSSGAAMAVEDGAALAEMLSCITSRSELSSALDVFEKVRILRTGQMQEASLVNGKLWHFGDGAEQRKRDEGMGREVERGEGGDGVNPNQWSDEVTARWVYGYDAEGEVRKAWGRSGTLDSTEVVGTKL</sequence>
<dbReference type="GO" id="GO:0071949">
    <property type="term" value="F:FAD binding"/>
    <property type="evidence" value="ECO:0007669"/>
    <property type="project" value="InterPro"/>
</dbReference>
<comment type="similarity">
    <text evidence="1">Belongs to the paxM FAD-dependent monooxygenase family.</text>
</comment>
<organism evidence="8 9">
    <name type="scientific">Pleomassaria siparia CBS 279.74</name>
    <dbReference type="NCBI Taxonomy" id="1314801"/>
    <lineage>
        <taxon>Eukaryota</taxon>
        <taxon>Fungi</taxon>
        <taxon>Dikarya</taxon>
        <taxon>Ascomycota</taxon>
        <taxon>Pezizomycotina</taxon>
        <taxon>Dothideomycetes</taxon>
        <taxon>Pleosporomycetidae</taxon>
        <taxon>Pleosporales</taxon>
        <taxon>Pleomassariaceae</taxon>
        <taxon>Pleomassaria</taxon>
    </lineage>
</organism>
<dbReference type="PANTHER" id="PTHR13789:SF306">
    <property type="entry name" value="HYDROXYLASE, PUTATIVE-RELATED"/>
    <property type="match status" value="1"/>
</dbReference>
<evidence type="ECO:0000256" key="5">
    <source>
        <dbReference type="ARBA" id="ARBA00023033"/>
    </source>
</evidence>
<evidence type="ECO:0000259" key="7">
    <source>
        <dbReference type="Pfam" id="PF01494"/>
    </source>
</evidence>
<accession>A0A6G1JWC9</accession>
<dbReference type="EMBL" id="MU005780">
    <property type="protein sequence ID" value="KAF2704919.1"/>
    <property type="molecule type" value="Genomic_DNA"/>
</dbReference>
<keyword evidence="9" id="KW-1185">Reference proteome</keyword>
<keyword evidence="5" id="KW-0503">Monooxygenase</keyword>
<dbReference type="InterPro" id="IPR002938">
    <property type="entry name" value="FAD-bd"/>
</dbReference>
<keyword evidence="3" id="KW-0274">FAD</keyword>
<feature type="domain" description="FAD-binding" evidence="7">
    <location>
        <begin position="58"/>
        <end position="409"/>
    </location>
</feature>
<feature type="compositionally biased region" description="Acidic residues" evidence="6">
    <location>
        <begin position="21"/>
        <end position="34"/>
    </location>
</feature>
<feature type="compositionally biased region" description="Polar residues" evidence="6">
    <location>
        <begin position="1"/>
        <end position="10"/>
    </location>
</feature>
<evidence type="ECO:0000256" key="6">
    <source>
        <dbReference type="SAM" id="MobiDB-lite"/>
    </source>
</evidence>
<dbReference type="InterPro" id="IPR050493">
    <property type="entry name" value="FAD-dep_Monooxygenase_BioMet"/>
</dbReference>
<dbReference type="Pfam" id="PF01494">
    <property type="entry name" value="FAD_binding_3"/>
    <property type="match status" value="1"/>
</dbReference>
<evidence type="ECO:0000256" key="1">
    <source>
        <dbReference type="ARBA" id="ARBA00007992"/>
    </source>
</evidence>
<dbReference type="PRINTS" id="PR00420">
    <property type="entry name" value="RNGMNOXGNASE"/>
</dbReference>
<reference evidence="8" key="1">
    <citation type="journal article" date="2020" name="Stud. Mycol.">
        <title>101 Dothideomycetes genomes: a test case for predicting lifestyles and emergence of pathogens.</title>
        <authorList>
            <person name="Haridas S."/>
            <person name="Albert R."/>
            <person name="Binder M."/>
            <person name="Bloem J."/>
            <person name="Labutti K."/>
            <person name="Salamov A."/>
            <person name="Andreopoulos B."/>
            <person name="Baker S."/>
            <person name="Barry K."/>
            <person name="Bills G."/>
            <person name="Bluhm B."/>
            <person name="Cannon C."/>
            <person name="Castanera R."/>
            <person name="Culley D."/>
            <person name="Daum C."/>
            <person name="Ezra D."/>
            <person name="Gonzalez J."/>
            <person name="Henrissat B."/>
            <person name="Kuo A."/>
            <person name="Liang C."/>
            <person name="Lipzen A."/>
            <person name="Lutzoni F."/>
            <person name="Magnuson J."/>
            <person name="Mondo S."/>
            <person name="Nolan M."/>
            <person name="Ohm R."/>
            <person name="Pangilinan J."/>
            <person name="Park H.-J."/>
            <person name="Ramirez L."/>
            <person name="Alfaro M."/>
            <person name="Sun H."/>
            <person name="Tritt A."/>
            <person name="Yoshinaga Y."/>
            <person name="Zwiers L.-H."/>
            <person name="Turgeon B."/>
            <person name="Goodwin S."/>
            <person name="Spatafora J."/>
            <person name="Crous P."/>
            <person name="Grigoriev I."/>
        </authorList>
    </citation>
    <scope>NUCLEOTIDE SEQUENCE</scope>
    <source>
        <strain evidence="8">CBS 279.74</strain>
    </source>
</reference>
<protein>
    <submittedName>
        <fullName evidence="8">FAD/NAD(P)-binding domain-containing protein</fullName>
    </submittedName>
</protein>
<feature type="region of interest" description="Disordered" evidence="6">
    <location>
        <begin position="427"/>
        <end position="452"/>
    </location>
</feature>
<evidence type="ECO:0000313" key="9">
    <source>
        <dbReference type="Proteomes" id="UP000799428"/>
    </source>
</evidence>
<dbReference type="GO" id="GO:0004497">
    <property type="term" value="F:monooxygenase activity"/>
    <property type="evidence" value="ECO:0007669"/>
    <property type="project" value="UniProtKB-KW"/>
</dbReference>
<proteinExistence type="inferred from homology"/>
<dbReference type="OrthoDB" id="16820at2759"/>
<dbReference type="Proteomes" id="UP000799428">
    <property type="component" value="Unassembled WGS sequence"/>
</dbReference>
<evidence type="ECO:0000256" key="2">
    <source>
        <dbReference type="ARBA" id="ARBA00022630"/>
    </source>
</evidence>
<keyword evidence="4" id="KW-0560">Oxidoreductase</keyword>
<feature type="region of interest" description="Disordered" evidence="6">
    <location>
        <begin position="1"/>
        <end position="50"/>
    </location>
</feature>
<feature type="compositionally biased region" description="Basic and acidic residues" evidence="6">
    <location>
        <begin position="427"/>
        <end position="445"/>
    </location>
</feature>
<evidence type="ECO:0000313" key="8">
    <source>
        <dbReference type="EMBL" id="KAF2704919.1"/>
    </source>
</evidence>
<evidence type="ECO:0000256" key="4">
    <source>
        <dbReference type="ARBA" id="ARBA00023002"/>
    </source>
</evidence>
<keyword evidence="2" id="KW-0285">Flavoprotein</keyword>
<dbReference type="SUPFAM" id="SSF54373">
    <property type="entry name" value="FAD-linked reductases, C-terminal domain"/>
    <property type="match status" value="1"/>
</dbReference>
<dbReference type="InterPro" id="IPR036188">
    <property type="entry name" value="FAD/NAD-bd_sf"/>
</dbReference>
<dbReference type="FunFam" id="3.50.50.60:FF:000115">
    <property type="entry name" value="Salicylate hydroxylase, putative"/>
    <property type="match status" value="1"/>
</dbReference>
<evidence type="ECO:0000256" key="3">
    <source>
        <dbReference type="ARBA" id="ARBA00022827"/>
    </source>
</evidence>
<dbReference type="PANTHER" id="PTHR13789">
    <property type="entry name" value="MONOOXYGENASE"/>
    <property type="match status" value="1"/>
</dbReference>